<reference evidence="1" key="1">
    <citation type="submission" date="2023-08" db="EMBL/GenBank/DDBJ databases">
        <authorList>
            <person name="Audoor S."/>
            <person name="Bilcke G."/>
        </authorList>
    </citation>
    <scope>NUCLEOTIDE SEQUENCE</scope>
</reference>
<comment type="caution">
    <text evidence="1">The sequence shown here is derived from an EMBL/GenBank/DDBJ whole genome shotgun (WGS) entry which is preliminary data.</text>
</comment>
<keyword evidence="2" id="KW-1185">Reference proteome</keyword>
<protein>
    <submittedName>
        <fullName evidence="1">Uncharacterized protein</fullName>
    </submittedName>
</protein>
<accession>A0AAD2FXH4</accession>
<gene>
    <name evidence="1" type="ORF">CYCCA115_LOCUS16034</name>
</gene>
<evidence type="ECO:0000313" key="2">
    <source>
        <dbReference type="Proteomes" id="UP001295423"/>
    </source>
</evidence>
<name>A0AAD2FXH4_9STRA</name>
<organism evidence="1 2">
    <name type="scientific">Cylindrotheca closterium</name>
    <dbReference type="NCBI Taxonomy" id="2856"/>
    <lineage>
        <taxon>Eukaryota</taxon>
        <taxon>Sar</taxon>
        <taxon>Stramenopiles</taxon>
        <taxon>Ochrophyta</taxon>
        <taxon>Bacillariophyta</taxon>
        <taxon>Bacillariophyceae</taxon>
        <taxon>Bacillariophycidae</taxon>
        <taxon>Bacillariales</taxon>
        <taxon>Bacillariaceae</taxon>
        <taxon>Cylindrotheca</taxon>
    </lineage>
</organism>
<dbReference type="EMBL" id="CAKOGP040001903">
    <property type="protein sequence ID" value="CAJ1956021.1"/>
    <property type="molecule type" value="Genomic_DNA"/>
</dbReference>
<evidence type="ECO:0000313" key="1">
    <source>
        <dbReference type="EMBL" id="CAJ1956021.1"/>
    </source>
</evidence>
<dbReference type="Proteomes" id="UP001295423">
    <property type="component" value="Unassembled WGS sequence"/>
</dbReference>
<sequence length="208" mass="23791">MESKKNMTSFALDQKNISSTMDTKRNMTAFTLLLQKNNTCTLDSNKKNKTTPPTRTVSLDLDFGFLSLAMDLIDIIFMECQELYAKYQPLAMDLLDAVSMECRELYKTYQPLALDFFDTATAQCQRLYEKYQPRGVHLVKMAATKLQEFYKTVKPLAIDLFERIIDACQSFMKDLYDDSSSSTAKPFDQASCIAFAQLGTFKSFNSCY</sequence>
<dbReference type="AlphaFoldDB" id="A0AAD2FXH4"/>
<proteinExistence type="predicted"/>